<comment type="caution">
    <text evidence="1">The sequence shown here is derived from an EMBL/GenBank/DDBJ whole genome shotgun (WGS) entry which is preliminary data.</text>
</comment>
<dbReference type="EMBL" id="LJCR01001560">
    <property type="protein sequence ID" value="KPV50141.1"/>
    <property type="molecule type" value="Genomic_DNA"/>
</dbReference>
<dbReference type="InterPro" id="IPR037587">
    <property type="entry name" value="LAMTOR2-like"/>
</dbReference>
<dbReference type="Proteomes" id="UP000050509">
    <property type="component" value="Unassembled WGS sequence"/>
</dbReference>
<evidence type="ECO:0000313" key="1">
    <source>
        <dbReference type="EMBL" id="KPV50141.1"/>
    </source>
</evidence>
<keyword evidence="1" id="KW-0418">Kinase</keyword>
<dbReference type="AlphaFoldDB" id="A0A0N8PRK0"/>
<dbReference type="Gene3D" id="3.30.450.30">
    <property type="entry name" value="Dynein light chain 2a, cytoplasmic"/>
    <property type="match status" value="1"/>
</dbReference>
<dbReference type="GO" id="GO:0060090">
    <property type="term" value="F:molecular adaptor activity"/>
    <property type="evidence" value="ECO:0007669"/>
    <property type="project" value="InterPro"/>
</dbReference>
<accession>A0A0N8PRK0</accession>
<name>A0A0N8PRK0_9CHLR</name>
<proteinExistence type="predicted"/>
<feature type="non-terminal residue" evidence="1">
    <location>
        <position position="1"/>
    </location>
</feature>
<protein>
    <submittedName>
        <fullName evidence="1">Histidine kinase</fullName>
    </submittedName>
</protein>
<dbReference type="GO" id="GO:0005085">
    <property type="term" value="F:guanyl-nucleotide exchange factor activity"/>
    <property type="evidence" value="ECO:0007669"/>
    <property type="project" value="InterPro"/>
</dbReference>
<organism evidence="1 2">
    <name type="scientific">Kouleothrix aurantiaca</name>
    <dbReference type="NCBI Taxonomy" id="186479"/>
    <lineage>
        <taxon>Bacteria</taxon>
        <taxon>Bacillati</taxon>
        <taxon>Chloroflexota</taxon>
        <taxon>Chloroflexia</taxon>
        <taxon>Chloroflexales</taxon>
        <taxon>Roseiflexineae</taxon>
        <taxon>Roseiflexaceae</taxon>
        <taxon>Kouleothrix</taxon>
    </lineage>
</organism>
<reference evidence="1 2" key="1">
    <citation type="submission" date="2015-09" db="EMBL/GenBank/DDBJ databases">
        <title>Draft genome sequence of Kouleothrix aurantiaca JCM 19913.</title>
        <authorList>
            <person name="Hemp J."/>
        </authorList>
    </citation>
    <scope>NUCLEOTIDE SEQUENCE [LARGE SCALE GENOMIC DNA]</scope>
    <source>
        <strain evidence="1 2">COM-B</strain>
    </source>
</reference>
<dbReference type="GO" id="GO:0016301">
    <property type="term" value="F:kinase activity"/>
    <property type="evidence" value="ECO:0007669"/>
    <property type="project" value="UniProtKB-KW"/>
</dbReference>
<gene>
    <name evidence="1" type="ORF">SE17_28690</name>
</gene>
<evidence type="ECO:0000313" key="2">
    <source>
        <dbReference type="Proteomes" id="UP000050509"/>
    </source>
</evidence>
<dbReference type="GO" id="GO:0032008">
    <property type="term" value="P:positive regulation of TOR signaling"/>
    <property type="evidence" value="ECO:0007669"/>
    <property type="project" value="InterPro"/>
</dbReference>
<dbReference type="PANTHER" id="PTHR13323">
    <property type="entry name" value="LATE ENDOSOMAL/LYSOSOMAL MP1 INTERACTING PROTEIN"/>
    <property type="match status" value="1"/>
</dbReference>
<keyword evidence="2" id="KW-1185">Reference proteome</keyword>
<keyword evidence="1" id="KW-0808">Transferase</keyword>
<sequence length="140" mass="15358">AGSRPRGGSFVMTADNLKPIRNRMESLSQDVGSQCILLANRAGMVLAEVGISSGIPTMILLPLLSTSFSTAGQISQILREEDSTSLYMHEGQRYDVYCFDILQSFMLVIVFDKSGIATAKIGSVWVYAKRAIRDMQDMLS</sequence>
<dbReference type="SUPFAM" id="SSF103196">
    <property type="entry name" value="Roadblock/LC7 domain"/>
    <property type="match status" value="1"/>
</dbReference>